<dbReference type="AlphaFoldDB" id="A0A0K0CUD1"/>
<dbReference type="WBParaSite" id="ACAC_0000081301-mRNA-1">
    <property type="protein sequence ID" value="ACAC_0000081301-mRNA-1"/>
    <property type="gene ID" value="ACAC_0000081301"/>
</dbReference>
<accession>A0A0K0CUD1</accession>
<keyword evidence="1" id="KW-1185">Reference proteome</keyword>
<protein>
    <submittedName>
        <fullName evidence="2">Ovule protein</fullName>
    </submittedName>
</protein>
<reference evidence="1" key="1">
    <citation type="submission" date="2012-09" db="EMBL/GenBank/DDBJ databases">
        <authorList>
            <person name="Martin A.A."/>
        </authorList>
    </citation>
    <scope>NUCLEOTIDE SEQUENCE</scope>
</reference>
<evidence type="ECO:0000313" key="1">
    <source>
        <dbReference type="Proteomes" id="UP000035642"/>
    </source>
</evidence>
<organism evidence="1 2">
    <name type="scientific">Angiostrongylus cantonensis</name>
    <name type="common">Rat lungworm</name>
    <dbReference type="NCBI Taxonomy" id="6313"/>
    <lineage>
        <taxon>Eukaryota</taxon>
        <taxon>Metazoa</taxon>
        <taxon>Ecdysozoa</taxon>
        <taxon>Nematoda</taxon>
        <taxon>Chromadorea</taxon>
        <taxon>Rhabditida</taxon>
        <taxon>Rhabditina</taxon>
        <taxon>Rhabditomorpha</taxon>
        <taxon>Strongyloidea</taxon>
        <taxon>Metastrongylidae</taxon>
        <taxon>Angiostrongylus</taxon>
    </lineage>
</organism>
<proteinExistence type="predicted"/>
<dbReference type="Proteomes" id="UP000035642">
    <property type="component" value="Unassembled WGS sequence"/>
</dbReference>
<evidence type="ECO:0000313" key="2">
    <source>
        <dbReference type="WBParaSite" id="ACAC_0000081301-mRNA-1"/>
    </source>
</evidence>
<dbReference type="STRING" id="6313.A0A0K0CUD1"/>
<sequence length="107" mass="12188">MRELRAGDLRTGEKIDQLQVDWMFTRRRDEPLTEDGSQSSHMINNDKPMISSQLLIFELDEEPPEVKAELTTSSSTSHNTVKLVKLVSLSCKPISFSLENIVLFFCS</sequence>
<name>A0A0K0CUD1_ANGCA</name>
<reference evidence="2" key="2">
    <citation type="submission" date="2017-02" db="UniProtKB">
        <authorList>
            <consortium name="WormBaseParasite"/>
        </authorList>
    </citation>
    <scope>IDENTIFICATION</scope>
</reference>